<keyword evidence="3" id="KW-1185">Reference proteome</keyword>
<name>A0A0B7FYM1_THACB</name>
<organism evidence="2 3">
    <name type="scientific">Thanatephorus cucumeris (strain AG1-IB / isolate 7/3/14)</name>
    <name type="common">Lettuce bottom rot fungus</name>
    <name type="synonym">Rhizoctonia solani</name>
    <dbReference type="NCBI Taxonomy" id="1108050"/>
    <lineage>
        <taxon>Eukaryota</taxon>
        <taxon>Fungi</taxon>
        <taxon>Dikarya</taxon>
        <taxon>Basidiomycota</taxon>
        <taxon>Agaricomycotina</taxon>
        <taxon>Agaricomycetes</taxon>
        <taxon>Cantharellales</taxon>
        <taxon>Ceratobasidiaceae</taxon>
        <taxon>Rhizoctonia</taxon>
        <taxon>Rhizoctonia solani AG-1</taxon>
    </lineage>
</organism>
<reference evidence="2 3" key="1">
    <citation type="submission" date="2014-11" db="EMBL/GenBank/DDBJ databases">
        <authorList>
            <person name="Wibberg Daniel"/>
        </authorList>
    </citation>
    <scope>NUCLEOTIDE SEQUENCE [LARGE SCALE GENOMIC DNA]</scope>
    <source>
        <strain evidence="2">Rhizoctonia solani AG1-IB 7/3/14</strain>
    </source>
</reference>
<evidence type="ECO:0000313" key="2">
    <source>
        <dbReference type="EMBL" id="CEL62805.1"/>
    </source>
</evidence>
<sequence length="84" mass="9019">MNPQNTRGATPTGQSNQTTTTRALDNQERMTNRTAIPGISRGMAVNNADVLLNQELPDAPHPQPVRSSLLVSLNGHPGVFEADE</sequence>
<protein>
    <submittedName>
        <fullName evidence="2">Uncharacterized protein</fullName>
    </submittedName>
</protein>
<feature type="compositionally biased region" description="Low complexity" evidence="1">
    <location>
        <begin position="10"/>
        <end position="21"/>
    </location>
</feature>
<dbReference type="AlphaFoldDB" id="A0A0B7FYM1"/>
<dbReference type="Proteomes" id="UP000059188">
    <property type="component" value="Unassembled WGS sequence"/>
</dbReference>
<gene>
    <name evidence="2" type="ORF">RSOLAG1IB_10489</name>
</gene>
<accession>A0A0B7FYM1</accession>
<evidence type="ECO:0000313" key="3">
    <source>
        <dbReference type="Proteomes" id="UP000059188"/>
    </source>
</evidence>
<dbReference type="EMBL" id="LN679170">
    <property type="protein sequence ID" value="CEL62805.1"/>
    <property type="molecule type" value="Genomic_DNA"/>
</dbReference>
<proteinExistence type="predicted"/>
<feature type="region of interest" description="Disordered" evidence="1">
    <location>
        <begin position="1"/>
        <end position="41"/>
    </location>
</feature>
<evidence type="ECO:0000256" key="1">
    <source>
        <dbReference type="SAM" id="MobiDB-lite"/>
    </source>
</evidence>